<gene>
    <name evidence="1" type="ORF">L596_018301</name>
</gene>
<reference evidence="1 2" key="1">
    <citation type="journal article" date="2015" name="Genome Biol.">
        <title>Comparative genomics of Steinernema reveals deeply conserved gene regulatory networks.</title>
        <authorList>
            <person name="Dillman A.R."/>
            <person name="Macchietto M."/>
            <person name="Porter C.F."/>
            <person name="Rogers A."/>
            <person name="Williams B."/>
            <person name="Antoshechkin I."/>
            <person name="Lee M.M."/>
            <person name="Goodwin Z."/>
            <person name="Lu X."/>
            <person name="Lewis E.E."/>
            <person name="Goodrich-Blair H."/>
            <person name="Stock S.P."/>
            <person name="Adams B.J."/>
            <person name="Sternberg P.W."/>
            <person name="Mortazavi A."/>
        </authorList>
    </citation>
    <scope>NUCLEOTIDE SEQUENCE [LARGE SCALE GENOMIC DNA]</scope>
    <source>
        <strain evidence="1 2">ALL</strain>
    </source>
</reference>
<comment type="caution">
    <text evidence="1">The sequence shown here is derived from an EMBL/GenBank/DDBJ whole genome shotgun (WGS) entry which is preliminary data.</text>
</comment>
<name>A0A4U5N4P6_STECR</name>
<evidence type="ECO:0000313" key="2">
    <source>
        <dbReference type="Proteomes" id="UP000298663"/>
    </source>
</evidence>
<reference evidence="1 2" key="2">
    <citation type="journal article" date="2019" name="G3 (Bethesda)">
        <title>Hybrid Assembly of the Genome of the Entomopathogenic Nematode Steinernema carpocapsae Identifies the X-Chromosome.</title>
        <authorList>
            <person name="Serra L."/>
            <person name="Macchietto M."/>
            <person name="Macias-Munoz A."/>
            <person name="McGill C.J."/>
            <person name="Rodriguez I.M."/>
            <person name="Rodriguez B."/>
            <person name="Murad R."/>
            <person name="Mortazavi A."/>
        </authorList>
    </citation>
    <scope>NUCLEOTIDE SEQUENCE [LARGE SCALE GENOMIC DNA]</scope>
    <source>
        <strain evidence="1 2">ALL</strain>
    </source>
</reference>
<keyword evidence="2" id="KW-1185">Reference proteome</keyword>
<dbReference type="AlphaFoldDB" id="A0A4U5N4P6"/>
<sequence>MFPAMPSRHSRYLKRTLEHSSEARRYCTILTSCRSAIVYKPCEKNRWTTRKRSVQRRDGRVGPCFQKPMYVMGDNRKTK</sequence>
<organism evidence="1 2">
    <name type="scientific">Steinernema carpocapsae</name>
    <name type="common">Entomopathogenic nematode</name>
    <dbReference type="NCBI Taxonomy" id="34508"/>
    <lineage>
        <taxon>Eukaryota</taxon>
        <taxon>Metazoa</taxon>
        <taxon>Ecdysozoa</taxon>
        <taxon>Nematoda</taxon>
        <taxon>Chromadorea</taxon>
        <taxon>Rhabditida</taxon>
        <taxon>Tylenchina</taxon>
        <taxon>Panagrolaimomorpha</taxon>
        <taxon>Strongyloidoidea</taxon>
        <taxon>Steinernematidae</taxon>
        <taxon>Steinernema</taxon>
    </lineage>
</organism>
<evidence type="ECO:0000313" key="1">
    <source>
        <dbReference type="EMBL" id="TKR77304.1"/>
    </source>
</evidence>
<dbReference type="Proteomes" id="UP000298663">
    <property type="component" value="Unassembled WGS sequence"/>
</dbReference>
<dbReference type="EMBL" id="AZBU02000005">
    <property type="protein sequence ID" value="TKR77304.1"/>
    <property type="molecule type" value="Genomic_DNA"/>
</dbReference>
<protein>
    <submittedName>
        <fullName evidence="1">Uncharacterized protein</fullName>
    </submittedName>
</protein>
<accession>A0A4U5N4P6</accession>
<proteinExistence type="predicted"/>